<organism evidence="1 2">
    <name type="scientific">Legionella qingyii</name>
    <dbReference type="NCBI Taxonomy" id="2184757"/>
    <lineage>
        <taxon>Bacteria</taxon>
        <taxon>Pseudomonadati</taxon>
        <taxon>Pseudomonadota</taxon>
        <taxon>Gammaproteobacteria</taxon>
        <taxon>Legionellales</taxon>
        <taxon>Legionellaceae</taxon>
        <taxon>Legionella</taxon>
    </lineage>
</organism>
<dbReference type="EMBL" id="QHJG01000011">
    <property type="protein sequence ID" value="PWY56147.1"/>
    <property type="molecule type" value="Genomic_DNA"/>
</dbReference>
<evidence type="ECO:0000313" key="1">
    <source>
        <dbReference type="EMBL" id="PWY56147.1"/>
    </source>
</evidence>
<protein>
    <submittedName>
        <fullName evidence="1">Uncharacterized protein</fullName>
    </submittedName>
</protein>
<evidence type="ECO:0000313" key="2">
    <source>
        <dbReference type="Proteomes" id="UP000247152"/>
    </source>
</evidence>
<sequence length="65" mass="7369">MTGIEKPGEAEDLDVFPSLLSQEANCNSCIFREEVIRNYLGIKQQKISKALKELYPGLVTRNDRV</sequence>
<comment type="caution">
    <text evidence="1">The sequence shown here is derived from an EMBL/GenBank/DDBJ whole genome shotgun (WGS) entry which is preliminary data.</text>
</comment>
<proteinExistence type="predicted"/>
<accession>A0A317U5S1</accession>
<name>A0A317U5S1_9GAMM</name>
<reference evidence="1 2" key="1">
    <citation type="submission" date="2018-05" db="EMBL/GenBank/DDBJ databases">
        <title>Legionella qingyii sp.nov., whole genome shotgun sequence.</title>
        <authorList>
            <person name="Wu H."/>
            <person name="Zhu Q."/>
            <person name="Hu C."/>
        </authorList>
    </citation>
    <scope>NUCLEOTIDE SEQUENCE [LARGE SCALE GENOMIC DNA]</scope>
    <source>
        <strain evidence="1 2">HEB18</strain>
    </source>
</reference>
<dbReference type="Proteomes" id="UP000247152">
    <property type="component" value="Unassembled WGS sequence"/>
</dbReference>
<dbReference type="AlphaFoldDB" id="A0A317U5S1"/>
<gene>
    <name evidence="1" type="ORF">DGG96_08365</name>
</gene>